<evidence type="ECO:0000256" key="6">
    <source>
        <dbReference type="RuleBase" id="RU363058"/>
    </source>
</evidence>
<keyword evidence="2 6" id="KW-0813">Transport</keyword>
<gene>
    <name evidence="8" type="primary">pitA</name>
    <name evidence="8" type="ORF">CJEDD_11875</name>
</gene>
<reference evidence="8 9" key="1">
    <citation type="submission" date="2020-10" db="EMBL/GenBank/DDBJ databases">
        <title>Complete genome sequence of Corynebacterium jeddahense DSM 45997, type strain of Corynebacterium jeddahense.</title>
        <authorList>
            <person name="Busche T."/>
            <person name="Kalinowski J."/>
            <person name="Ruckert C."/>
        </authorList>
    </citation>
    <scope>NUCLEOTIDE SEQUENCE [LARGE SCALE GENOMIC DNA]</scope>
    <source>
        <strain evidence="8 9">DSM 45997</strain>
    </source>
</reference>
<sequence>MSITILLVLIIVVSLFFDFTNGFHDTANAMATSIATGALKPKTAVALAGVLNLVGAFLSVAVAKTVAGGIVKLDVFDLNDTLDSERLLLVVFAGLAGGIMWNLFTWLFGIPSSSSHALFGGLIGAAIAAIGWDGVVWHGVLDKIILPALFAPFVAGLIAAVGTWLVYKITANAEHNHRDNYFRWGQIGTASLVALAHGTSDAQKTMGVIFLAMVAAGQFDQDHPMPFWIQLACALAIAIGTYSGGFRVIRTLGKGLVEIHPPQGMAAETSSAAIILTSSHLGMALSTTHVATGSILGSGLTGPKGEVRWGVAGRMALAWITTLPVAAFVSYVTWWIGHGVSELTDNLLWGGITLALIIALGGGYMFWQASQKPVHKDNVNDDWSGDSNSPAHTTGSSDSDSGAPASEHDKRIERRDERIRKVRGYGEPADFVDTSKGLDATRPGSTTTITPDQTPRG</sequence>
<feature type="region of interest" description="Disordered" evidence="7">
    <location>
        <begin position="377"/>
        <end position="457"/>
    </location>
</feature>
<name>A0ABY7UML1_9CORY</name>
<evidence type="ECO:0000313" key="8">
    <source>
        <dbReference type="EMBL" id="WCZ39941.1"/>
    </source>
</evidence>
<comment type="subcellular location">
    <subcellularLocation>
        <location evidence="1 6">Membrane</location>
        <topology evidence="1 6">Multi-pass membrane protein</topology>
    </subcellularLocation>
</comment>
<keyword evidence="9" id="KW-1185">Reference proteome</keyword>
<feature type="transmembrane region" description="Helical" evidence="6">
    <location>
        <begin position="45"/>
        <end position="66"/>
    </location>
</feature>
<feature type="transmembrane region" description="Helical" evidence="6">
    <location>
        <begin position="348"/>
        <end position="367"/>
    </location>
</feature>
<feature type="transmembrane region" description="Helical" evidence="6">
    <location>
        <begin position="144"/>
        <end position="167"/>
    </location>
</feature>
<dbReference type="InterPro" id="IPR001204">
    <property type="entry name" value="Phos_transporter"/>
</dbReference>
<feature type="compositionally biased region" description="Low complexity" evidence="7">
    <location>
        <begin position="393"/>
        <end position="405"/>
    </location>
</feature>
<dbReference type="PANTHER" id="PTHR11101">
    <property type="entry name" value="PHOSPHATE TRANSPORTER"/>
    <property type="match status" value="1"/>
</dbReference>
<evidence type="ECO:0000256" key="7">
    <source>
        <dbReference type="SAM" id="MobiDB-lite"/>
    </source>
</evidence>
<protein>
    <recommendedName>
        <fullName evidence="6">Phosphate transporter</fullName>
    </recommendedName>
</protein>
<feature type="compositionally biased region" description="Basic and acidic residues" evidence="7">
    <location>
        <begin position="406"/>
        <end position="419"/>
    </location>
</feature>
<evidence type="ECO:0000256" key="2">
    <source>
        <dbReference type="ARBA" id="ARBA00022448"/>
    </source>
</evidence>
<feature type="transmembrane region" description="Helical" evidence="6">
    <location>
        <begin position="87"/>
        <end position="108"/>
    </location>
</feature>
<feature type="transmembrane region" description="Helical" evidence="6">
    <location>
        <begin position="316"/>
        <end position="336"/>
    </location>
</feature>
<proteinExistence type="inferred from homology"/>
<keyword evidence="4 6" id="KW-1133">Transmembrane helix</keyword>
<dbReference type="EMBL" id="CP063194">
    <property type="protein sequence ID" value="WCZ39941.1"/>
    <property type="molecule type" value="Genomic_DNA"/>
</dbReference>
<evidence type="ECO:0000313" key="9">
    <source>
        <dbReference type="Proteomes" id="UP001218071"/>
    </source>
</evidence>
<keyword evidence="5 6" id="KW-0472">Membrane</keyword>
<feature type="compositionally biased region" description="Polar residues" evidence="7">
    <location>
        <begin position="443"/>
        <end position="457"/>
    </location>
</feature>
<comment type="similarity">
    <text evidence="6">Belongs to the inorganic phosphate transporter (PiT) (TC 2.A.20) family.</text>
</comment>
<dbReference type="PANTHER" id="PTHR11101:SF54">
    <property type="entry name" value="LOW-AFFINITY INORGANIC PHOSPHATE TRANSPORTER-RELATED"/>
    <property type="match status" value="1"/>
</dbReference>
<feature type="transmembrane region" description="Helical" evidence="6">
    <location>
        <begin position="114"/>
        <end position="132"/>
    </location>
</feature>
<evidence type="ECO:0000256" key="5">
    <source>
        <dbReference type="ARBA" id="ARBA00023136"/>
    </source>
</evidence>
<dbReference type="Proteomes" id="UP001218071">
    <property type="component" value="Chromosome"/>
</dbReference>
<keyword evidence="6" id="KW-0592">Phosphate transport</keyword>
<evidence type="ECO:0000256" key="1">
    <source>
        <dbReference type="ARBA" id="ARBA00004141"/>
    </source>
</evidence>
<dbReference type="Pfam" id="PF01384">
    <property type="entry name" value="PHO4"/>
    <property type="match status" value="1"/>
</dbReference>
<feature type="transmembrane region" description="Helical" evidence="6">
    <location>
        <begin position="227"/>
        <end position="249"/>
    </location>
</feature>
<evidence type="ECO:0000256" key="3">
    <source>
        <dbReference type="ARBA" id="ARBA00022692"/>
    </source>
</evidence>
<keyword evidence="3 6" id="KW-0812">Transmembrane</keyword>
<organism evidence="8 9">
    <name type="scientific">Corynebacterium jeddahense</name>
    <dbReference type="NCBI Taxonomy" id="1414719"/>
    <lineage>
        <taxon>Bacteria</taxon>
        <taxon>Bacillati</taxon>
        <taxon>Actinomycetota</taxon>
        <taxon>Actinomycetes</taxon>
        <taxon>Mycobacteriales</taxon>
        <taxon>Corynebacteriaceae</taxon>
        <taxon>Corynebacterium</taxon>
    </lineage>
</organism>
<evidence type="ECO:0000256" key="4">
    <source>
        <dbReference type="ARBA" id="ARBA00022989"/>
    </source>
</evidence>
<dbReference type="RefSeq" id="WP_042407546.1">
    <property type="nucleotide sequence ID" value="NZ_CBYN010000059.1"/>
</dbReference>
<accession>A0ABY7UML1</accession>